<feature type="region of interest" description="Disordered" evidence="1">
    <location>
        <begin position="162"/>
        <end position="185"/>
    </location>
</feature>
<evidence type="ECO:0000256" key="1">
    <source>
        <dbReference type="SAM" id="MobiDB-lite"/>
    </source>
</evidence>
<organism evidence="2 3">
    <name type="scientific">Anopheles dirus</name>
    <dbReference type="NCBI Taxonomy" id="7168"/>
    <lineage>
        <taxon>Eukaryota</taxon>
        <taxon>Metazoa</taxon>
        <taxon>Ecdysozoa</taxon>
        <taxon>Arthropoda</taxon>
        <taxon>Hexapoda</taxon>
        <taxon>Insecta</taxon>
        <taxon>Pterygota</taxon>
        <taxon>Neoptera</taxon>
        <taxon>Endopterygota</taxon>
        <taxon>Diptera</taxon>
        <taxon>Nematocera</taxon>
        <taxon>Culicoidea</taxon>
        <taxon>Culicidae</taxon>
        <taxon>Anophelinae</taxon>
        <taxon>Anopheles</taxon>
    </lineage>
</organism>
<name>A0A182N6Q6_9DIPT</name>
<evidence type="ECO:0000313" key="3">
    <source>
        <dbReference type="Proteomes" id="UP000075884"/>
    </source>
</evidence>
<accession>A0A182N6Q6</accession>
<protein>
    <submittedName>
        <fullName evidence="2">Uncharacterized protein</fullName>
    </submittedName>
</protein>
<keyword evidence="3" id="KW-1185">Reference proteome</keyword>
<sequence>MTSEGTLVDLDFGDTSNTQHVAGIAGGAVSSVPNGPTISFDNDTEPTPSVQTLREKVTQLTLVNASVEHHSPHPSHPAPAAAATAGRKDAIVNDLLLPSSAVLLYGTAADDKQSVNNQSSSRLSASSASTVATTIIVDTGDGTPLALPDVSFEGITLDSGIDRESQPLLGSRDHEITYNQFPAPR</sequence>
<dbReference type="STRING" id="7168.A0A182N6Q6"/>
<feature type="compositionally biased region" description="Basic and acidic residues" evidence="1">
    <location>
        <begin position="162"/>
        <end position="176"/>
    </location>
</feature>
<dbReference type="Proteomes" id="UP000075884">
    <property type="component" value="Unassembled WGS sequence"/>
</dbReference>
<dbReference type="AlphaFoldDB" id="A0A182N6Q6"/>
<reference evidence="3" key="1">
    <citation type="submission" date="2013-03" db="EMBL/GenBank/DDBJ databases">
        <title>The Genome Sequence of Anopheles dirus WRAIR2.</title>
        <authorList>
            <consortium name="The Broad Institute Genomics Platform"/>
            <person name="Neafsey D.E."/>
            <person name="Walton C."/>
            <person name="Walker B."/>
            <person name="Young S.K."/>
            <person name="Zeng Q."/>
            <person name="Gargeya S."/>
            <person name="Fitzgerald M."/>
            <person name="Haas B."/>
            <person name="Abouelleil A."/>
            <person name="Allen A.W."/>
            <person name="Alvarado L."/>
            <person name="Arachchi H.M."/>
            <person name="Berlin A.M."/>
            <person name="Chapman S.B."/>
            <person name="Gainer-Dewar J."/>
            <person name="Goldberg J."/>
            <person name="Griggs A."/>
            <person name="Gujja S."/>
            <person name="Hansen M."/>
            <person name="Howarth C."/>
            <person name="Imamovic A."/>
            <person name="Ireland A."/>
            <person name="Larimer J."/>
            <person name="McCowan C."/>
            <person name="Murphy C."/>
            <person name="Pearson M."/>
            <person name="Poon T.W."/>
            <person name="Priest M."/>
            <person name="Roberts A."/>
            <person name="Saif S."/>
            <person name="Shea T."/>
            <person name="Sisk P."/>
            <person name="Sykes S."/>
            <person name="Wortman J."/>
            <person name="Nusbaum C."/>
            <person name="Birren B."/>
        </authorList>
    </citation>
    <scope>NUCLEOTIDE SEQUENCE [LARGE SCALE GENOMIC DNA]</scope>
    <source>
        <strain evidence="3">WRAIR2</strain>
    </source>
</reference>
<proteinExistence type="predicted"/>
<reference evidence="2" key="2">
    <citation type="submission" date="2020-05" db="UniProtKB">
        <authorList>
            <consortium name="EnsemblMetazoa"/>
        </authorList>
    </citation>
    <scope>IDENTIFICATION</scope>
    <source>
        <strain evidence="2">WRAIR2</strain>
    </source>
</reference>
<dbReference type="EnsemblMetazoa" id="ADIR003329-RA">
    <property type="protein sequence ID" value="ADIR003329-PA"/>
    <property type="gene ID" value="ADIR003329"/>
</dbReference>
<dbReference type="VEuPathDB" id="VectorBase:ADIR003329"/>
<evidence type="ECO:0000313" key="2">
    <source>
        <dbReference type="EnsemblMetazoa" id="ADIR003329-PA"/>
    </source>
</evidence>